<name>A0A927FAH1_9BACT</name>
<keyword evidence="8" id="KW-1133">Transmembrane helix</keyword>
<dbReference type="InterPro" id="IPR051045">
    <property type="entry name" value="TonB-dependent_transducer"/>
</dbReference>
<evidence type="ECO:0000256" key="5">
    <source>
        <dbReference type="ARBA" id="ARBA00022519"/>
    </source>
</evidence>
<dbReference type="AlphaFoldDB" id="A0A927FAH1"/>
<dbReference type="SUPFAM" id="SSF74653">
    <property type="entry name" value="TolA/TonB C-terminal domain"/>
    <property type="match status" value="1"/>
</dbReference>
<comment type="similarity">
    <text evidence="2">Belongs to the TonB family.</text>
</comment>
<protein>
    <submittedName>
        <fullName evidence="11">Energy transducer TonB</fullName>
    </submittedName>
</protein>
<dbReference type="GO" id="GO:0055085">
    <property type="term" value="P:transmembrane transport"/>
    <property type="evidence" value="ECO:0007669"/>
    <property type="project" value="InterPro"/>
</dbReference>
<dbReference type="InterPro" id="IPR037682">
    <property type="entry name" value="TonB_C"/>
</dbReference>
<dbReference type="Gene3D" id="3.30.1150.10">
    <property type="match status" value="1"/>
</dbReference>
<dbReference type="PROSITE" id="PS52015">
    <property type="entry name" value="TONB_CTD"/>
    <property type="match status" value="1"/>
</dbReference>
<evidence type="ECO:0000256" key="7">
    <source>
        <dbReference type="ARBA" id="ARBA00022927"/>
    </source>
</evidence>
<dbReference type="Pfam" id="PF03544">
    <property type="entry name" value="TonB_C"/>
    <property type="match status" value="1"/>
</dbReference>
<dbReference type="GO" id="GO:0098797">
    <property type="term" value="C:plasma membrane protein complex"/>
    <property type="evidence" value="ECO:0007669"/>
    <property type="project" value="TreeGrafter"/>
</dbReference>
<dbReference type="PANTHER" id="PTHR33446:SF2">
    <property type="entry name" value="PROTEIN TONB"/>
    <property type="match status" value="1"/>
</dbReference>
<dbReference type="EMBL" id="JACYFG010000036">
    <property type="protein sequence ID" value="MBD5780761.1"/>
    <property type="molecule type" value="Genomic_DNA"/>
</dbReference>
<evidence type="ECO:0000256" key="2">
    <source>
        <dbReference type="ARBA" id="ARBA00006555"/>
    </source>
</evidence>
<comment type="caution">
    <text evidence="11">The sequence shown here is derived from an EMBL/GenBank/DDBJ whole genome shotgun (WGS) entry which is preliminary data.</text>
</comment>
<dbReference type="GO" id="GO:0031992">
    <property type="term" value="F:energy transducer activity"/>
    <property type="evidence" value="ECO:0007669"/>
    <property type="project" value="TreeGrafter"/>
</dbReference>
<accession>A0A927FAH1</accession>
<keyword evidence="12" id="KW-1185">Reference proteome</keyword>
<reference evidence="11" key="1">
    <citation type="submission" date="2020-09" db="EMBL/GenBank/DDBJ databases">
        <title>Pelagicoccus enzymogenes sp. nov. with an EPS production, isolated from marine sediment.</title>
        <authorList>
            <person name="Feng X."/>
        </authorList>
    </citation>
    <scope>NUCLEOTIDE SEQUENCE</scope>
    <source>
        <strain evidence="11">NFK12</strain>
    </source>
</reference>
<evidence type="ECO:0000256" key="8">
    <source>
        <dbReference type="ARBA" id="ARBA00022989"/>
    </source>
</evidence>
<organism evidence="11 12">
    <name type="scientific">Pelagicoccus enzymogenes</name>
    <dbReference type="NCBI Taxonomy" id="2773457"/>
    <lineage>
        <taxon>Bacteria</taxon>
        <taxon>Pseudomonadati</taxon>
        <taxon>Verrucomicrobiota</taxon>
        <taxon>Opitutia</taxon>
        <taxon>Puniceicoccales</taxon>
        <taxon>Pelagicoccaceae</taxon>
        <taxon>Pelagicoccus</taxon>
    </lineage>
</organism>
<evidence type="ECO:0000313" key="11">
    <source>
        <dbReference type="EMBL" id="MBD5780761.1"/>
    </source>
</evidence>
<evidence type="ECO:0000256" key="9">
    <source>
        <dbReference type="ARBA" id="ARBA00023136"/>
    </source>
</evidence>
<keyword evidence="9" id="KW-0472">Membrane</keyword>
<keyword evidence="4" id="KW-1003">Cell membrane</keyword>
<sequence length="70" mass="7998">MQHTKTKGQVTVEFIIDETGRVLRPRIISASHRDFEQAALDAVTKSKWQPGRKNGKDVRTLVRLPVNFKP</sequence>
<dbReference type="NCBIfam" id="TIGR01352">
    <property type="entry name" value="tonB_Cterm"/>
    <property type="match status" value="1"/>
</dbReference>
<dbReference type="PANTHER" id="PTHR33446">
    <property type="entry name" value="PROTEIN TONB-RELATED"/>
    <property type="match status" value="1"/>
</dbReference>
<evidence type="ECO:0000259" key="10">
    <source>
        <dbReference type="PROSITE" id="PS52015"/>
    </source>
</evidence>
<evidence type="ECO:0000256" key="1">
    <source>
        <dbReference type="ARBA" id="ARBA00004383"/>
    </source>
</evidence>
<evidence type="ECO:0000256" key="3">
    <source>
        <dbReference type="ARBA" id="ARBA00022448"/>
    </source>
</evidence>
<dbReference type="GO" id="GO:0015031">
    <property type="term" value="P:protein transport"/>
    <property type="evidence" value="ECO:0007669"/>
    <property type="project" value="UniProtKB-KW"/>
</dbReference>
<comment type="subcellular location">
    <subcellularLocation>
        <location evidence="1">Cell inner membrane</location>
        <topology evidence="1">Single-pass membrane protein</topology>
        <orientation evidence="1">Periplasmic side</orientation>
    </subcellularLocation>
</comment>
<dbReference type="Proteomes" id="UP000622317">
    <property type="component" value="Unassembled WGS sequence"/>
</dbReference>
<feature type="domain" description="TonB C-terminal" evidence="10">
    <location>
        <begin position="1"/>
        <end position="70"/>
    </location>
</feature>
<proteinExistence type="inferred from homology"/>
<evidence type="ECO:0000256" key="6">
    <source>
        <dbReference type="ARBA" id="ARBA00022692"/>
    </source>
</evidence>
<gene>
    <name evidence="11" type="ORF">IEN85_14770</name>
</gene>
<dbReference type="InterPro" id="IPR006260">
    <property type="entry name" value="TonB/TolA_C"/>
</dbReference>
<keyword evidence="6" id="KW-0812">Transmembrane</keyword>
<evidence type="ECO:0000256" key="4">
    <source>
        <dbReference type="ARBA" id="ARBA00022475"/>
    </source>
</evidence>
<evidence type="ECO:0000313" key="12">
    <source>
        <dbReference type="Proteomes" id="UP000622317"/>
    </source>
</evidence>
<keyword evidence="3" id="KW-0813">Transport</keyword>
<keyword evidence="5" id="KW-0997">Cell inner membrane</keyword>
<keyword evidence="7" id="KW-0653">Protein transport</keyword>